<dbReference type="EMBL" id="JAHGAV010000098">
    <property type="protein sequence ID" value="KAG6932371.1"/>
    <property type="molecule type" value="Genomic_DNA"/>
</dbReference>
<sequence length="1026" mass="112521">MEASLTCAVCLGLFEDPVTLPLCSHNFCKGCVRECLASGEPGPLPSPRAGQGQRFSCPLCRKPCPLPRGGYSALPVNTTLAEVVKLYRAGGGKAGPGRGEAGALSPPSAFGAACEKHPARLVQLYCRMCRQAGCGQCVSEGHQGIFHAVNLLDTVYQEEKLTFFSSLKKLRAINENLVKELSSHPKDTEILNKEAEIIMLEFEEIFKTLEMRKKELLEDIESQRSKKEKEYQIWKKMKETHKKTIESFLKDCGKLVDECDPERFLEVACGLNKRMNTQLDLMHIASSYEKAPESTQKQMDIKSVINEILALQLTSVDSCIIKELSSEGNEGLTGKCVYKNTAKQWKDEKNVHNTYYPVVGHEETLTDGSKICTRLMSISEMSTFQNMSHEEVRYNYYMGHRKSDQLKMQTSPANTKHTFVITDSLKDMFSAVPLLSSPPKVKDAQRIKTQKLQKGSFSNTSFSRSYRFSFPPVNWNFSELNSDLKLFNGTRSPEVSKLISPSENSNGLVINKVKMVQSSPVPISAKTLASPSTSPGLPESATQPVPVSKPTFLGAPIQSLSVPHFIPNSGNDSTLPNLNKAAATFFFKKENNSVSPTFYVGRCDTQDKMGNRHGNYTKFNSSALTEAKASAASTRPKLGSSESGKPVFSFTFSSSERDCFRVSKLSNSLKNSPFSSLSEKPAEQSTIFQTGKDNVSVSKDVEYNWLKSPTVVPQEQSASTSDSTATIACTTSSSDTGKKDVSKTQPLPCNNLFSFSSNNCILECKSSPVISFEGTVKSTSNSLSSSSVLFLSNNKSESEKMKIESIDKAHPVVEKSTPPICTVAVSELTSPKRSNSFFSLDLSMKTETEDTLAQQNSLCGPAVVNSLFSTGLPSKENNISSTHPSVASTKPHIDVKVEDNVNIAEAYKSHQDLEEISRKQDELDTLQLQNAACLTPVTCDTFLGGLAHAVGKERETLNHSDSDIEELSQASMSSDCSSASEYFSVAEDKITASEKTGTCTIENETKENSLQVLHPICWPCLWKVAD</sequence>
<accession>A0A8T1STR6</accession>
<evidence type="ECO:0000256" key="4">
    <source>
        <dbReference type="PROSITE-ProRule" id="PRU00024"/>
    </source>
</evidence>
<evidence type="ECO:0000256" key="6">
    <source>
        <dbReference type="SAM" id="MobiDB-lite"/>
    </source>
</evidence>
<dbReference type="Pfam" id="PF00643">
    <property type="entry name" value="zf-B_box"/>
    <property type="match status" value="1"/>
</dbReference>
<dbReference type="PANTHER" id="PTHR24103">
    <property type="entry name" value="E3 UBIQUITIN-PROTEIN LIGASE TRIM"/>
    <property type="match status" value="1"/>
</dbReference>
<dbReference type="PROSITE" id="PS50119">
    <property type="entry name" value="ZF_BBOX"/>
    <property type="match status" value="1"/>
</dbReference>
<keyword evidence="2 4" id="KW-0863">Zinc-finger</keyword>
<keyword evidence="5" id="KW-0175">Coiled coil</keyword>
<evidence type="ECO:0000259" key="7">
    <source>
        <dbReference type="PROSITE" id="PS50089"/>
    </source>
</evidence>
<feature type="region of interest" description="Disordered" evidence="6">
    <location>
        <begin position="712"/>
        <end position="742"/>
    </location>
</feature>
<proteinExistence type="predicted"/>
<dbReference type="GO" id="GO:0008270">
    <property type="term" value="F:zinc ion binding"/>
    <property type="evidence" value="ECO:0007669"/>
    <property type="project" value="UniProtKB-KW"/>
</dbReference>
<dbReference type="InterPro" id="IPR000315">
    <property type="entry name" value="Znf_B-box"/>
</dbReference>
<dbReference type="Gene3D" id="3.30.160.60">
    <property type="entry name" value="Classic Zinc Finger"/>
    <property type="match status" value="1"/>
</dbReference>
<gene>
    <name evidence="9" type="ORF">G0U57_021605</name>
</gene>
<name>A0A8T1STR6_CHESE</name>
<evidence type="ECO:0000256" key="1">
    <source>
        <dbReference type="ARBA" id="ARBA00022723"/>
    </source>
</evidence>
<evidence type="ECO:0008006" key="11">
    <source>
        <dbReference type="Google" id="ProtNLM"/>
    </source>
</evidence>
<evidence type="ECO:0000313" key="9">
    <source>
        <dbReference type="EMBL" id="KAG6932371.1"/>
    </source>
</evidence>
<dbReference type="Gene3D" id="1.10.10.2360">
    <property type="match status" value="1"/>
</dbReference>
<feature type="domain" description="RING-type" evidence="7">
    <location>
        <begin position="7"/>
        <end position="61"/>
    </location>
</feature>
<evidence type="ECO:0000256" key="3">
    <source>
        <dbReference type="ARBA" id="ARBA00022833"/>
    </source>
</evidence>
<dbReference type="InterPro" id="IPR017907">
    <property type="entry name" value="Znf_RING_CS"/>
</dbReference>
<evidence type="ECO:0000313" key="10">
    <source>
        <dbReference type="Proteomes" id="UP000765507"/>
    </source>
</evidence>
<dbReference type="AlphaFoldDB" id="A0A8T1STR6"/>
<keyword evidence="10" id="KW-1185">Reference proteome</keyword>
<evidence type="ECO:0000256" key="2">
    <source>
        <dbReference type="ARBA" id="ARBA00022771"/>
    </source>
</evidence>
<dbReference type="PROSITE" id="PS00518">
    <property type="entry name" value="ZF_RING_1"/>
    <property type="match status" value="1"/>
</dbReference>
<dbReference type="SMART" id="SM00184">
    <property type="entry name" value="RING"/>
    <property type="match status" value="1"/>
</dbReference>
<dbReference type="InterPro" id="IPR001841">
    <property type="entry name" value="Znf_RING"/>
</dbReference>
<dbReference type="SUPFAM" id="SSF57845">
    <property type="entry name" value="B-box zinc-binding domain"/>
    <property type="match status" value="1"/>
</dbReference>
<comment type="caution">
    <text evidence="9">The sequence shown here is derived from an EMBL/GenBank/DDBJ whole genome shotgun (WGS) entry which is preliminary data.</text>
</comment>
<reference evidence="9 10" key="1">
    <citation type="journal article" date="2020" name="G3 (Bethesda)">
        <title>Draft Genome of the Common Snapping Turtle, Chelydra serpentina, a Model for Phenotypic Plasticity in Reptiles.</title>
        <authorList>
            <person name="Das D."/>
            <person name="Singh S.K."/>
            <person name="Bierstedt J."/>
            <person name="Erickson A."/>
            <person name="Galli G.L.J."/>
            <person name="Crossley D.A. 2nd"/>
            <person name="Rhen T."/>
        </authorList>
    </citation>
    <scope>NUCLEOTIDE SEQUENCE [LARGE SCALE GENOMIC DNA]</scope>
    <source>
        <strain evidence="9">KW</strain>
    </source>
</reference>
<dbReference type="OrthoDB" id="252722at2759"/>
<keyword evidence="1" id="KW-0479">Metal-binding</keyword>
<dbReference type="Gene3D" id="3.30.40.10">
    <property type="entry name" value="Zinc/RING finger domain, C3HC4 (zinc finger)"/>
    <property type="match status" value="1"/>
</dbReference>
<feature type="coiled-coil region" evidence="5">
    <location>
        <begin position="199"/>
        <end position="237"/>
    </location>
</feature>
<evidence type="ECO:0000256" key="5">
    <source>
        <dbReference type="SAM" id="Coils"/>
    </source>
</evidence>
<keyword evidence="3" id="KW-0862">Zinc</keyword>
<dbReference type="InterPro" id="IPR013083">
    <property type="entry name" value="Znf_RING/FYVE/PHD"/>
</dbReference>
<feature type="domain" description="B box-type" evidence="8">
    <location>
        <begin position="114"/>
        <end position="152"/>
    </location>
</feature>
<dbReference type="Pfam" id="PF13923">
    <property type="entry name" value="zf-C3HC4_2"/>
    <property type="match status" value="1"/>
</dbReference>
<dbReference type="SUPFAM" id="SSF57850">
    <property type="entry name" value="RING/U-box"/>
    <property type="match status" value="1"/>
</dbReference>
<dbReference type="Proteomes" id="UP000765507">
    <property type="component" value="Unassembled WGS sequence"/>
</dbReference>
<dbReference type="InterPro" id="IPR050143">
    <property type="entry name" value="TRIM/RBCC"/>
</dbReference>
<feature type="compositionally biased region" description="Low complexity" evidence="6">
    <location>
        <begin position="717"/>
        <end position="735"/>
    </location>
</feature>
<protein>
    <recommendedName>
        <fullName evidence="11">RING-type domain-containing protein</fullName>
    </recommendedName>
</protein>
<evidence type="ECO:0000259" key="8">
    <source>
        <dbReference type="PROSITE" id="PS50119"/>
    </source>
</evidence>
<dbReference type="PROSITE" id="PS50089">
    <property type="entry name" value="ZF_RING_2"/>
    <property type="match status" value="1"/>
</dbReference>
<organism evidence="9 10">
    <name type="scientific">Chelydra serpentina</name>
    <name type="common">Snapping turtle</name>
    <name type="synonym">Testudo serpentina</name>
    <dbReference type="NCBI Taxonomy" id="8475"/>
    <lineage>
        <taxon>Eukaryota</taxon>
        <taxon>Metazoa</taxon>
        <taxon>Chordata</taxon>
        <taxon>Craniata</taxon>
        <taxon>Vertebrata</taxon>
        <taxon>Euteleostomi</taxon>
        <taxon>Archelosauria</taxon>
        <taxon>Testudinata</taxon>
        <taxon>Testudines</taxon>
        <taxon>Cryptodira</taxon>
        <taxon>Durocryptodira</taxon>
        <taxon>Americhelydia</taxon>
        <taxon>Chelydroidea</taxon>
        <taxon>Chelydridae</taxon>
        <taxon>Chelydra</taxon>
    </lineage>
</organism>